<keyword evidence="6" id="KW-1185">Reference proteome</keyword>
<dbReference type="PROSITE" id="PS00041">
    <property type="entry name" value="HTH_ARAC_FAMILY_1"/>
    <property type="match status" value="1"/>
</dbReference>
<dbReference type="Pfam" id="PF12833">
    <property type="entry name" value="HTH_18"/>
    <property type="match status" value="1"/>
</dbReference>
<protein>
    <submittedName>
        <fullName evidence="5">Arabinose operon regulatory protein</fullName>
    </submittedName>
</protein>
<dbReference type="InterPro" id="IPR018060">
    <property type="entry name" value="HTH_AraC"/>
</dbReference>
<dbReference type="SMART" id="SM00342">
    <property type="entry name" value="HTH_ARAC"/>
    <property type="match status" value="1"/>
</dbReference>
<dbReference type="OrthoDB" id="9814125at2"/>
<evidence type="ECO:0000256" key="2">
    <source>
        <dbReference type="ARBA" id="ARBA00023125"/>
    </source>
</evidence>
<proteinExistence type="predicted"/>
<dbReference type="PANTHER" id="PTHR43280">
    <property type="entry name" value="ARAC-FAMILY TRANSCRIPTIONAL REGULATOR"/>
    <property type="match status" value="1"/>
</dbReference>
<evidence type="ECO:0000256" key="1">
    <source>
        <dbReference type="ARBA" id="ARBA00023015"/>
    </source>
</evidence>
<accession>A0A238JXR4</accession>
<dbReference type="InterPro" id="IPR018062">
    <property type="entry name" value="HTH_AraC-typ_CS"/>
</dbReference>
<evidence type="ECO:0000313" key="6">
    <source>
        <dbReference type="Proteomes" id="UP000202922"/>
    </source>
</evidence>
<dbReference type="GO" id="GO:0043565">
    <property type="term" value="F:sequence-specific DNA binding"/>
    <property type="evidence" value="ECO:0007669"/>
    <property type="project" value="InterPro"/>
</dbReference>
<keyword evidence="1" id="KW-0805">Transcription regulation</keyword>
<dbReference type="InterPro" id="IPR037923">
    <property type="entry name" value="HTH-like"/>
</dbReference>
<dbReference type="PANTHER" id="PTHR43280:SF32">
    <property type="entry name" value="TRANSCRIPTIONAL REGULATORY PROTEIN"/>
    <property type="match status" value="1"/>
</dbReference>
<dbReference type="EMBL" id="FXYE01000001">
    <property type="protein sequence ID" value="SMX34934.1"/>
    <property type="molecule type" value="Genomic_DNA"/>
</dbReference>
<dbReference type="GO" id="GO:0003700">
    <property type="term" value="F:DNA-binding transcription factor activity"/>
    <property type="evidence" value="ECO:0007669"/>
    <property type="project" value="InterPro"/>
</dbReference>
<dbReference type="AlphaFoldDB" id="A0A238JXR4"/>
<dbReference type="SUPFAM" id="SSF51215">
    <property type="entry name" value="Regulatory protein AraC"/>
    <property type="match status" value="1"/>
</dbReference>
<sequence length="261" mass="29418">MQEQDLRLIPINRLMQGGRWRVEAMRSYSVDQLLWFTRGQGRLTVGGVTRGYGAHNAVFIPARTMHAFELGAQVFGTAVFFSQEHTLPLPKSPCHLRIRDTYDQQEVTAILDHLQRESEEDRPARLRAMHHYAGILSVWLERQMLQHDDALATVDASRRLARRYSELVENEFHTGRSVADYAAALSVTPTHLTRVCKSSCGTTASDFLADRKIAEARRMLADTKLPVNQIALGLGFTSPAYFSRAFQSRTGLTPGAFRRSS</sequence>
<name>A0A238JXR4_9RHOB</name>
<evidence type="ECO:0000313" key="5">
    <source>
        <dbReference type="EMBL" id="SMX34934.1"/>
    </source>
</evidence>
<evidence type="ECO:0000259" key="4">
    <source>
        <dbReference type="PROSITE" id="PS01124"/>
    </source>
</evidence>
<keyword evidence="3" id="KW-0804">Transcription</keyword>
<dbReference type="SUPFAM" id="SSF46689">
    <property type="entry name" value="Homeodomain-like"/>
    <property type="match status" value="1"/>
</dbReference>
<dbReference type="PRINTS" id="PR00032">
    <property type="entry name" value="HTHARAC"/>
</dbReference>
<evidence type="ECO:0000256" key="3">
    <source>
        <dbReference type="ARBA" id="ARBA00023163"/>
    </source>
</evidence>
<dbReference type="Gene3D" id="1.10.10.60">
    <property type="entry name" value="Homeodomain-like"/>
    <property type="match status" value="1"/>
</dbReference>
<dbReference type="RefSeq" id="WP_093966660.1">
    <property type="nucleotide sequence ID" value="NZ_FXYE01000001.1"/>
</dbReference>
<feature type="domain" description="HTH araC/xylS-type" evidence="4">
    <location>
        <begin position="162"/>
        <end position="260"/>
    </location>
</feature>
<dbReference type="InterPro" id="IPR020449">
    <property type="entry name" value="Tscrpt_reg_AraC-type_HTH"/>
</dbReference>
<organism evidence="5 6">
    <name type="scientific">Actibacterium lipolyticum</name>
    <dbReference type="NCBI Taxonomy" id="1524263"/>
    <lineage>
        <taxon>Bacteria</taxon>
        <taxon>Pseudomonadati</taxon>
        <taxon>Pseudomonadota</taxon>
        <taxon>Alphaproteobacteria</taxon>
        <taxon>Rhodobacterales</taxon>
        <taxon>Roseobacteraceae</taxon>
        <taxon>Actibacterium</taxon>
    </lineage>
</organism>
<dbReference type="PROSITE" id="PS01124">
    <property type="entry name" value="HTH_ARAC_FAMILY_2"/>
    <property type="match status" value="1"/>
</dbReference>
<gene>
    <name evidence="5" type="primary">araC_1</name>
    <name evidence="5" type="ORF">COL8621_01565</name>
</gene>
<dbReference type="Proteomes" id="UP000202922">
    <property type="component" value="Unassembled WGS sequence"/>
</dbReference>
<keyword evidence="2" id="KW-0238">DNA-binding</keyword>
<dbReference type="InterPro" id="IPR009057">
    <property type="entry name" value="Homeodomain-like_sf"/>
</dbReference>
<reference evidence="6" key="1">
    <citation type="submission" date="2017-05" db="EMBL/GenBank/DDBJ databases">
        <authorList>
            <person name="Rodrigo-Torres L."/>
            <person name="Arahal R. D."/>
            <person name="Lucena T."/>
        </authorList>
    </citation>
    <scope>NUCLEOTIDE SEQUENCE [LARGE SCALE GENOMIC DNA]</scope>
    <source>
        <strain evidence="6">CECT 8621</strain>
    </source>
</reference>